<keyword evidence="2" id="KW-0472">Membrane</keyword>
<evidence type="ECO:0000313" key="4">
    <source>
        <dbReference type="Proteomes" id="UP001465668"/>
    </source>
</evidence>
<feature type="transmembrane region" description="Helical" evidence="2">
    <location>
        <begin position="110"/>
        <end position="129"/>
    </location>
</feature>
<keyword evidence="2" id="KW-0812">Transmembrane</keyword>
<feature type="transmembrane region" description="Helical" evidence="2">
    <location>
        <begin position="168"/>
        <end position="188"/>
    </location>
</feature>
<proteinExistence type="predicted"/>
<comment type="caution">
    <text evidence="3">The sequence shown here is derived from an EMBL/GenBank/DDBJ whole genome shotgun (WGS) entry which is preliminary data.</text>
</comment>
<accession>A0ABR2XRP0</accession>
<protein>
    <submittedName>
        <fullName evidence="3">DUF895 domain membrane protein</fullName>
    </submittedName>
</protein>
<sequence>MDIEIAASPPSGTTNNPMEHWLREGDVTHVKHSVPLPTPYKIQSLEIRTYSHPRVQACMLDSVLFMTVGAYNVITFIGGAEQQTAWLSDIANIALYTVFTMPCLIEPASLNFFGLRTALCFGGFGYAAYGASLRCYNRTGNVPFVVFGGCWCGVPAAFMWTAEGNGTYVGLSIPTVLGAFLGLAMYPWHKTIREDGSLVMIKHQKTFKQELVSSVDVCRRNPWVMFFCSMCKLQRVQPTQAVDAAQRSSLRPAAAGLTTNSTQTRETGKHRRSTQTPSSIFVATNRDTEDEHRICPPTIPTPKGPNSALIPLCIIPSHHITPS</sequence>
<keyword evidence="4" id="KW-1185">Reference proteome</keyword>
<feature type="transmembrane region" description="Helical" evidence="2">
    <location>
        <begin position="141"/>
        <end position="162"/>
    </location>
</feature>
<name>A0ABR2XRP0_9PEZI</name>
<evidence type="ECO:0000256" key="2">
    <source>
        <dbReference type="SAM" id="Phobius"/>
    </source>
</evidence>
<evidence type="ECO:0000313" key="3">
    <source>
        <dbReference type="EMBL" id="KAK9776468.1"/>
    </source>
</evidence>
<feature type="region of interest" description="Disordered" evidence="1">
    <location>
        <begin position="244"/>
        <end position="291"/>
    </location>
</feature>
<dbReference type="EMBL" id="JARVKM010000027">
    <property type="protein sequence ID" value="KAK9776468.1"/>
    <property type="molecule type" value="Genomic_DNA"/>
</dbReference>
<gene>
    <name evidence="3" type="ORF">SCAR479_06791</name>
</gene>
<keyword evidence="2" id="KW-1133">Transmembrane helix</keyword>
<reference evidence="3 4" key="1">
    <citation type="submission" date="2024-02" db="EMBL/GenBank/DDBJ databases">
        <title>First draft genome assembly of two strains of Seiridium cardinale.</title>
        <authorList>
            <person name="Emiliani G."/>
            <person name="Scali E."/>
        </authorList>
    </citation>
    <scope>NUCLEOTIDE SEQUENCE [LARGE SCALE GENOMIC DNA]</scope>
    <source>
        <strain evidence="3 4">BM-138-000479</strain>
    </source>
</reference>
<evidence type="ECO:0000256" key="1">
    <source>
        <dbReference type="SAM" id="MobiDB-lite"/>
    </source>
</evidence>
<organism evidence="3 4">
    <name type="scientific">Seiridium cardinale</name>
    <dbReference type="NCBI Taxonomy" id="138064"/>
    <lineage>
        <taxon>Eukaryota</taxon>
        <taxon>Fungi</taxon>
        <taxon>Dikarya</taxon>
        <taxon>Ascomycota</taxon>
        <taxon>Pezizomycotina</taxon>
        <taxon>Sordariomycetes</taxon>
        <taxon>Xylariomycetidae</taxon>
        <taxon>Amphisphaeriales</taxon>
        <taxon>Sporocadaceae</taxon>
        <taxon>Seiridium</taxon>
    </lineage>
</organism>
<dbReference type="Proteomes" id="UP001465668">
    <property type="component" value="Unassembled WGS sequence"/>
</dbReference>